<dbReference type="HAMAP" id="MF_03007">
    <property type="entry name" value="eIF3h"/>
    <property type="match status" value="1"/>
</dbReference>
<organism evidence="19 20">
    <name type="scientific">Brassica carinata</name>
    <name type="common">Ethiopian mustard</name>
    <name type="synonym">Abyssinian cabbage</name>
    <dbReference type="NCBI Taxonomy" id="52824"/>
    <lineage>
        <taxon>Eukaryota</taxon>
        <taxon>Viridiplantae</taxon>
        <taxon>Streptophyta</taxon>
        <taxon>Embryophyta</taxon>
        <taxon>Tracheophyta</taxon>
        <taxon>Spermatophyta</taxon>
        <taxon>Magnoliopsida</taxon>
        <taxon>eudicotyledons</taxon>
        <taxon>Gunneridae</taxon>
        <taxon>Pentapetalae</taxon>
        <taxon>rosids</taxon>
        <taxon>malvids</taxon>
        <taxon>Brassicales</taxon>
        <taxon>Brassicaceae</taxon>
        <taxon>Brassiceae</taxon>
        <taxon>Brassica</taxon>
    </lineage>
</organism>
<dbReference type="InterPro" id="IPR014001">
    <property type="entry name" value="Helicase_ATP-bd"/>
</dbReference>
<dbReference type="NCBIfam" id="TIGR00614">
    <property type="entry name" value="recQ_fam"/>
    <property type="match status" value="1"/>
</dbReference>
<dbReference type="Pfam" id="PF00271">
    <property type="entry name" value="Helicase_C"/>
    <property type="match status" value="1"/>
</dbReference>
<dbReference type="InterPro" id="IPR001650">
    <property type="entry name" value="Helicase_C-like"/>
</dbReference>
<evidence type="ECO:0000256" key="11">
    <source>
        <dbReference type="HAMAP-Rule" id="MF_03007"/>
    </source>
</evidence>
<feature type="domain" description="Helicase ATP-binding" evidence="17">
    <location>
        <begin position="460"/>
        <end position="635"/>
    </location>
</feature>
<evidence type="ECO:0000259" key="16">
    <source>
        <dbReference type="PROSITE" id="PS50967"/>
    </source>
</evidence>
<dbReference type="Pfam" id="PF19445">
    <property type="entry name" value="eIF3h_C"/>
    <property type="match status" value="1"/>
</dbReference>
<dbReference type="Pfam" id="PF16124">
    <property type="entry name" value="RecQ_Zn_bind"/>
    <property type="match status" value="1"/>
</dbReference>
<keyword evidence="11" id="KW-0648">Protein biosynthesis</keyword>
<comment type="subcellular location">
    <subcellularLocation>
        <location evidence="11">Cytoplasm</location>
    </subcellularLocation>
    <subcellularLocation>
        <location evidence="1">Nucleus</location>
    </subcellularLocation>
</comment>
<dbReference type="OrthoDB" id="10261556at2759"/>
<dbReference type="PROSITE" id="PS50206">
    <property type="entry name" value="RHODANESE_3"/>
    <property type="match status" value="1"/>
</dbReference>
<keyword evidence="6" id="KW-0067">ATP-binding</keyword>
<dbReference type="PROSITE" id="PS51194">
    <property type="entry name" value="HELICASE_CTER"/>
    <property type="match status" value="1"/>
</dbReference>
<evidence type="ECO:0000256" key="2">
    <source>
        <dbReference type="ARBA" id="ARBA00005446"/>
    </source>
</evidence>
<evidence type="ECO:0000259" key="14">
    <source>
        <dbReference type="PROSITE" id="PS50206"/>
    </source>
</evidence>
<dbReference type="CDD" id="cd18794">
    <property type="entry name" value="SF2_C_RecQ"/>
    <property type="match status" value="1"/>
</dbReference>
<dbReference type="FunFam" id="1.10.10.10:FF:000582">
    <property type="entry name" value="ATP-dependent DNA helicase Q-like 4A"/>
    <property type="match status" value="1"/>
</dbReference>
<keyword evidence="20" id="KW-1185">Reference proteome</keyword>
<dbReference type="SMART" id="SM00487">
    <property type="entry name" value="DEXDc"/>
    <property type="match status" value="1"/>
</dbReference>
<feature type="region of interest" description="Disordered" evidence="13">
    <location>
        <begin position="331"/>
        <end position="371"/>
    </location>
</feature>
<evidence type="ECO:0000313" key="19">
    <source>
        <dbReference type="EMBL" id="KAG2256805.1"/>
    </source>
</evidence>
<dbReference type="Pfam" id="PF00570">
    <property type="entry name" value="HRDC"/>
    <property type="match status" value="1"/>
</dbReference>
<keyword evidence="11" id="KW-0963">Cytoplasm</keyword>
<dbReference type="GO" id="GO:0001732">
    <property type="term" value="P:formation of cytoplasmic translation initiation complex"/>
    <property type="evidence" value="ECO:0007669"/>
    <property type="project" value="UniProtKB-UniRule"/>
</dbReference>
<dbReference type="PROSITE" id="PS51192">
    <property type="entry name" value="HELICASE_ATP_BIND_1"/>
    <property type="match status" value="1"/>
</dbReference>
<dbReference type="PANTHER" id="PTHR13710">
    <property type="entry name" value="DNA HELICASE RECQ FAMILY MEMBER"/>
    <property type="match status" value="1"/>
</dbReference>
<comment type="subunit">
    <text evidence="11">Component of the eukaryotic translation initiation factor 3 (eIF-3) complex.</text>
</comment>
<dbReference type="GO" id="GO:0008237">
    <property type="term" value="F:metallopeptidase activity"/>
    <property type="evidence" value="ECO:0007669"/>
    <property type="project" value="InterPro"/>
</dbReference>
<evidence type="ECO:0000256" key="6">
    <source>
        <dbReference type="ARBA" id="ARBA00022840"/>
    </source>
</evidence>
<dbReference type="GO" id="GO:0005694">
    <property type="term" value="C:chromosome"/>
    <property type="evidence" value="ECO:0007669"/>
    <property type="project" value="TreeGrafter"/>
</dbReference>
<dbReference type="PROSITE" id="PS50249">
    <property type="entry name" value="MPN"/>
    <property type="match status" value="1"/>
</dbReference>
<dbReference type="Gene3D" id="1.10.10.10">
    <property type="entry name" value="Winged helix-like DNA-binding domain superfamily/Winged helix DNA-binding domain"/>
    <property type="match status" value="1"/>
</dbReference>
<evidence type="ECO:0000256" key="3">
    <source>
        <dbReference type="ARBA" id="ARBA00022741"/>
    </source>
</evidence>
<evidence type="ECO:0000256" key="8">
    <source>
        <dbReference type="ARBA" id="ARBA00023235"/>
    </source>
</evidence>
<evidence type="ECO:0000256" key="9">
    <source>
        <dbReference type="ARBA" id="ARBA00023242"/>
    </source>
</evidence>
<dbReference type="Gene3D" id="3.40.140.10">
    <property type="entry name" value="Cytidine Deaminase, domain 2"/>
    <property type="match status" value="1"/>
</dbReference>
<feature type="compositionally biased region" description="Low complexity" evidence="13">
    <location>
        <begin position="229"/>
        <end position="243"/>
    </location>
</feature>
<dbReference type="InterPro" id="IPR002464">
    <property type="entry name" value="DNA/RNA_helicase_DEAH_CS"/>
</dbReference>
<evidence type="ECO:0000256" key="10">
    <source>
        <dbReference type="ARBA" id="ARBA00034617"/>
    </source>
</evidence>
<dbReference type="InterPro" id="IPR002121">
    <property type="entry name" value="HRDC_dom"/>
</dbReference>
<dbReference type="InterPro" id="IPR018247">
    <property type="entry name" value="EF_Hand_1_Ca_BS"/>
</dbReference>
<keyword evidence="4" id="KW-0378">Hydrolase</keyword>
<comment type="function">
    <text evidence="11">Component of the eukaryotic translation initiation factor 3 (eIF-3) complex, which is involved in protein synthesis of a specialized repertoire of mRNAs and, together with other initiation factors, stimulates binding of mRNA and methionyl-tRNAi to the 40S ribosome. The eIF-3 complex specifically targets and initiates translation of a subset of mRNAs involved in cell proliferation.</text>
</comment>
<gene>
    <name evidence="19" type="ORF">Bca52824_076099</name>
</gene>
<dbReference type="GO" id="GO:0003743">
    <property type="term" value="F:translation initiation factor activity"/>
    <property type="evidence" value="ECO:0007669"/>
    <property type="project" value="UniProtKB-UniRule"/>
</dbReference>
<evidence type="ECO:0000313" key="20">
    <source>
        <dbReference type="Proteomes" id="UP000886595"/>
    </source>
</evidence>
<feature type="region of interest" description="Disordered" evidence="13">
    <location>
        <begin position="1"/>
        <end position="40"/>
    </location>
</feature>
<evidence type="ECO:0000259" key="18">
    <source>
        <dbReference type="PROSITE" id="PS51194"/>
    </source>
</evidence>
<evidence type="ECO:0000259" key="15">
    <source>
        <dbReference type="PROSITE" id="PS50249"/>
    </source>
</evidence>
<dbReference type="CDD" id="cd08065">
    <property type="entry name" value="MPN_eIF3h"/>
    <property type="match status" value="1"/>
</dbReference>
<dbReference type="InterPro" id="IPR004589">
    <property type="entry name" value="DNA_helicase_ATP-dep_RecQ"/>
</dbReference>
<dbReference type="Proteomes" id="UP000886595">
    <property type="component" value="Unassembled WGS sequence"/>
</dbReference>
<dbReference type="FunFam" id="3.40.50.300:FF:000296">
    <property type="entry name" value="ATP-dependent DNA helicase RecQ"/>
    <property type="match status" value="1"/>
</dbReference>
<dbReference type="SMART" id="SM00341">
    <property type="entry name" value="HRDC"/>
    <property type="match status" value="1"/>
</dbReference>
<keyword evidence="5" id="KW-0347">Helicase</keyword>
<dbReference type="SMART" id="SM00490">
    <property type="entry name" value="HELICc"/>
    <property type="match status" value="1"/>
</dbReference>
<evidence type="ECO:0000256" key="12">
    <source>
        <dbReference type="SAM" id="Coils"/>
    </source>
</evidence>
<comment type="similarity">
    <text evidence="2">Belongs to the helicase family. RecQ subfamily.</text>
</comment>
<feature type="domain" description="MPN" evidence="15">
    <location>
        <begin position="1678"/>
        <end position="1811"/>
    </location>
</feature>
<dbReference type="EMBL" id="JAAMPC010000015">
    <property type="protein sequence ID" value="KAG2256805.1"/>
    <property type="molecule type" value="Genomic_DNA"/>
</dbReference>
<dbReference type="PANTHER" id="PTHR13710:SF135">
    <property type="entry name" value="DNA HELICASE"/>
    <property type="match status" value="1"/>
</dbReference>
<dbReference type="InterPro" id="IPR032284">
    <property type="entry name" value="RecQ_Zn-bd"/>
</dbReference>
<dbReference type="InterPro" id="IPR001763">
    <property type="entry name" value="Rhodanese-like_dom"/>
</dbReference>
<dbReference type="Pfam" id="PF00270">
    <property type="entry name" value="DEAD"/>
    <property type="match status" value="1"/>
</dbReference>
<dbReference type="InterPro" id="IPR027417">
    <property type="entry name" value="P-loop_NTPase"/>
</dbReference>
<dbReference type="GO" id="GO:0006260">
    <property type="term" value="P:DNA replication"/>
    <property type="evidence" value="ECO:0007669"/>
    <property type="project" value="InterPro"/>
</dbReference>
<proteinExistence type="inferred from homology"/>
<feature type="coiled-coil region" evidence="12">
    <location>
        <begin position="1209"/>
        <end position="1236"/>
    </location>
</feature>
<dbReference type="InterPro" id="IPR037518">
    <property type="entry name" value="MPN"/>
</dbReference>
<dbReference type="Pfam" id="PF09382">
    <property type="entry name" value="RQC"/>
    <property type="match status" value="1"/>
</dbReference>
<dbReference type="PROSITE" id="PS50967">
    <property type="entry name" value="HRDC"/>
    <property type="match status" value="1"/>
</dbReference>
<dbReference type="FunFam" id="3.40.50.300:FF:000340">
    <property type="entry name" value="Bloom syndrome, RecQ helicase"/>
    <property type="match status" value="1"/>
</dbReference>
<evidence type="ECO:0000259" key="17">
    <source>
        <dbReference type="PROSITE" id="PS51192"/>
    </source>
</evidence>
<evidence type="ECO:0000256" key="13">
    <source>
        <dbReference type="SAM" id="MobiDB-lite"/>
    </source>
</evidence>
<feature type="compositionally biased region" description="Basic and acidic residues" evidence="13">
    <location>
        <begin position="27"/>
        <end position="37"/>
    </location>
</feature>
<dbReference type="InterPro" id="IPR045810">
    <property type="entry name" value="eIF3h_C"/>
</dbReference>
<evidence type="ECO:0000256" key="5">
    <source>
        <dbReference type="ARBA" id="ARBA00022806"/>
    </source>
</evidence>
<sequence length="1990" mass="227124">MIHSNQVSRSHLPEVQKPKGPQTNWSEHAKALEDPSSRTKHLSSTFLYGLESQKPRKSRDMAARSVAFPSVNAHTLAHPQIAKAWRALSSLSINKTYLRPGITPPVDDGGTNGSYSARERSTVKVTCSTDGSFYSNNQQNQSQMGVPGTGRNCHSFPPPVPAEKFPRINDDAREPETSSTHLNGAGKPFRNSAFAAEQLGSGEACLDEIDDDDILQNIDVDQIMMEHYQSTSTPQPSVSSFPSRTPPVDRSASRREEESCLPPELCSNCSHGIKLGLCPEASTHLEEMKNVLIAISNELLDDDTNLSPDRIQELRQERLLLKKQIQQLEDHIRDKERQKSQFLPSAPTRAFHYETPKSTNLQMDHPQTDSRARFSEQGRYASDSSNMPTDSSFSVDRYGLSSAPVEREQYVPRIIEVTYTEGSNDQKWSSRDFPWTRKLEVSNKKVFGNHSFRPNQREIINATMSGSDVFVLMPTGGGKSLTYQLPALICQGITLVISPLVSLIQDQIMNLLQANIPAASLSAGMEWSEQLKIFQELSSEHSKYKLLYVTPEKVAQSDSLLRHLDNLNSRGLLARFVIDEAHCVSQWGHDFRPDYQSLGILKQKFPNIPVLALTATATASVKEDVVQALGLVNCVVFRQSFNRPNLWYSVVPKTKKCLEDIDKFIRENHFDECGIIYCLSRNDCEKVAQKLQEFGHKAAFYHGSIEPTQRALVQKQWSKDEVNIICATVAFGMGINKPDVRFVIHHSLPKSIEGYHQECGRAGRDGQRASCVLYYGYGDYIRVKHMISQGGVDQGPMGNGYNRVASSGRLLETNTENLLRMVRYCENEVDCRRFLQLVHFGEKFDSANCKKTCDNCGSSQSLIDKDVTLITRQLVELVKQTGERFSSSHILEVYRGSLNQMVKKHRHETLQFHGAGKHLSKLEVSRILHYLVTEDILVEDVRKSDMYGSVSSLLKVNKSKAASLFSGNQTIMMRFPSSVKVLKPFKAAPTPAKAPLTTADAPPEDVNLSAIMYTALRKLRTLLVKEAPDGVMAYHIFGNATLQQISKKIPRTKEELLEINGLGKAKVTKYGDRLLETIESTVNEYHGISKKDSMISPDSGKRRRDENISPNVAEEDDDFAESSSQSCKKTVRSKSSEFLHGECVDGDGVGMVIEKLDFDFEDEDGSEIRPEGRAMDVKKASRDKTNGNVGRRDLDEPKRRNQYRFSKSIKENEKMVEEMEQQMLELERKITEKKMYHEKAISRLKYNMRYGGIYNEKWAWFEDDQYSFQSNCLKKMELDKITFANNAYRDKKAVISFSYGEREINIHNLNHRMLHEAKCMDGERGLLKMLSPSKDDDSEFSINQIEDQMWNIQKWMKWPEYYNNPGTMDREECERKVKELEWEKYEGFVNAPCKASLWNSLPSTKVIRNQIQAMKTRDEEKRKMVLVRRKKIESKERKIKMAEKEIKSISKLLLSVKAMKVTKTSKKKSNGNGGHTVLGEPKKNPYRFSKSIEENEKVVEEMQQQMLELKRKITEKKLYHGKAISGLKYNMRYSGWIYNDQWSSLEDDQYIRREYCRKKLELDKLTFANNACRDKKAIISFSSGKREINIHNLNHRMLHEAQNMDGERRLLKKLNPSNDDDSWVSFQEIEEQMGKLHRWLRWPEDINNTGTMDREELARSFLQAISKDEAVAPPLRVVQIEGLAVLKIIKHCKEFAPTLVTGQLLGLDVGSVLEITNCFPFPVRDDDEEIEADGANYQLEMMRCLREVNVDNNTVGWYQSTVLGSYQTVELIETFMNYQENIKRCVCIIYDPSKADLGVLALKALKLSDSFMELYRGGNFTGEKLREKNFSWMDIFEEIPIKVSNSALVSAFMTELETDAPVSQGDYDRLHSSTTPFLENNMEFLIKCMDDLSMEQQKFQYYYRNLSRQQAQQQAWLQKRRTENMARKSAGEEPLPEEDPSNPIFKPIPEPSRLESFLITNQVSNFCGQINGVAGQNFSRLYLTKALHDN</sequence>
<feature type="compositionally biased region" description="Basic and acidic residues" evidence="13">
    <location>
        <begin position="1089"/>
        <end position="1107"/>
    </location>
</feature>
<dbReference type="GO" id="GO:0070417">
    <property type="term" value="P:cellular response to cold"/>
    <property type="evidence" value="ECO:0007669"/>
    <property type="project" value="UniProtKB-ARBA"/>
</dbReference>
<feature type="coiled-coil region" evidence="12">
    <location>
        <begin position="1492"/>
        <end position="1519"/>
    </location>
</feature>
<dbReference type="GO" id="GO:0033290">
    <property type="term" value="C:eukaryotic 48S preinitiation complex"/>
    <property type="evidence" value="ECO:0007669"/>
    <property type="project" value="UniProtKB-UniRule"/>
</dbReference>
<dbReference type="GO" id="GO:0005634">
    <property type="term" value="C:nucleus"/>
    <property type="evidence" value="ECO:0007669"/>
    <property type="project" value="UniProtKB-SubCell"/>
</dbReference>
<comment type="similarity">
    <text evidence="11">Belongs to the eIF-3 subunit H family.</text>
</comment>
<dbReference type="InterPro" id="IPR000555">
    <property type="entry name" value="JAMM/MPN+_dom"/>
</dbReference>
<feature type="region of interest" description="Disordered" evidence="13">
    <location>
        <begin position="229"/>
        <end position="257"/>
    </location>
</feature>
<keyword evidence="7" id="KW-0238">DNA-binding</keyword>
<dbReference type="InterPro" id="IPR010997">
    <property type="entry name" value="HRDC-like_sf"/>
</dbReference>
<comment type="caution">
    <text evidence="19">The sequence shown here is derived from an EMBL/GenBank/DDBJ whole genome shotgun (WGS) entry which is preliminary data.</text>
</comment>
<dbReference type="SMART" id="SM00232">
    <property type="entry name" value="JAB_MPN"/>
    <property type="match status" value="1"/>
</dbReference>
<dbReference type="GO" id="GO:0005852">
    <property type="term" value="C:eukaryotic translation initiation factor 3 complex"/>
    <property type="evidence" value="ECO:0007669"/>
    <property type="project" value="UniProtKB-UniRule"/>
</dbReference>
<evidence type="ECO:0000256" key="4">
    <source>
        <dbReference type="ARBA" id="ARBA00022801"/>
    </source>
</evidence>
<dbReference type="InterPro" id="IPR027524">
    <property type="entry name" value="eIF3h"/>
</dbReference>
<dbReference type="SMART" id="SM00956">
    <property type="entry name" value="RQC"/>
    <property type="match status" value="1"/>
</dbReference>
<feature type="compositionally biased region" description="Basic and acidic residues" evidence="13">
    <location>
        <begin position="1920"/>
        <end position="1931"/>
    </location>
</feature>
<dbReference type="SUPFAM" id="SSF47819">
    <property type="entry name" value="HRDC-like"/>
    <property type="match status" value="1"/>
</dbReference>
<keyword evidence="12" id="KW-0175">Coiled coil</keyword>
<dbReference type="GO" id="GO:0000724">
    <property type="term" value="P:double-strand break repair via homologous recombination"/>
    <property type="evidence" value="ECO:0007669"/>
    <property type="project" value="TreeGrafter"/>
</dbReference>
<comment type="catalytic activity">
    <reaction evidence="10">
        <text>Couples ATP hydrolysis with the unwinding of duplex DNA by translocating in the 3'-5' direction.</text>
        <dbReference type="EC" id="5.6.2.4"/>
    </reaction>
</comment>
<dbReference type="GO" id="GO:0043138">
    <property type="term" value="F:3'-5' DNA helicase activity"/>
    <property type="evidence" value="ECO:0007669"/>
    <property type="project" value="UniProtKB-EC"/>
</dbReference>
<dbReference type="PROSITE" id="PS00690">
    <property type="entry name" value="DEAH_ATP_HELICASE"/>
    <property type="match status" value="1"/>
</dbReference>
<name>A0A8X7PSG7_BRACI</name>
<dbReference type="InterPro" id="IPR044876">
    <property type="entry name" value="HRDC_dom_sf"/>
</dbReference>
<evidence type="ECO:0000256" key="7">
    <source>
        <dbReference type="ARBA" id="ARBA00023125"/>
    </source>
</evidence>
<reference evidence="19 20" key="1">
    <citation type="submission" date="2020-02" db="EMBL/GenBank/DDBJ databases">
        <authorList>
            <person name="Ma Q."/>
            <person name="Huang Y."/>
            <person name="Song X."/>
            <person name="Pei D."/>
        </authorList>
    </citation>
    <scope>NUCLEOTIDE SEQUENCE [LARGE SCALE GENOMIC DNA]</scope>
    <source>
        <strain evidence="19">Sxm20200214</strain>
        <tissue evidence="19">Leaf</tissue>
    </source>
</reference>
<keyword evidence="3" id="KW-0547">Nucleotide-binding</keyword>
<dbReference type="SUPFAM" id="SSF52540">
    <property type="entry name" value="P-loop containing nucleoside triphosphate hydrolases"/>
    <property type="match status" value="2"/>
</dbReference>
<dbReference type="GO" id="GO:0003677">
    <property type="term" value="F:DNA binding"/>
    <property type="evidence" value="ECO:0007669"/>
    <property type="project" value="UniProtKB-KW"/>
</dbReference>
<evidence type="ECO:0000256" key="1">
    <source>
        <dbReference type="ARBA" id="ARBA00004123"/>
    </source>
</evidence>
<protein>
    <recommendedName>
        <fullName evidence="11">Eukaryotic translation initiation factor 3 subunit H</fullName>
        <shortName evidence="11">eIF3h</shortName>
    </recommendedName>
</protein>
<feature type="domain" description="HRDC" evidence="16">
    <location>
        <begin position="1006"/>
        <end position="1088"/>
    </location>
</feature>
<feature type="domain" description="Rhodanese" evidence="14">
    <location>
        <begin position="675"/>
        <end position="716"/>
    </location>
</feature>
<dbReference type="GO" id="GO:0016282">
    <property type="term" value="C:eukaryotic 43S preinitiation complex"/>
    <property type="evidence" value="ECO:0007669"/>
    <property type="project" value="UniProtKB-UniRule"/>
</dbReference>
<feature type="region of interest" description="Disordered" evidence="13">
    <location>
        <begin position="1163"/>
        <end position="1197"/>
    </location>
</feature>
<feature type="domain" description="Helicase C-terminal" evidence="18">
    <location>
        <begin position="660"/>
        <end position="819"/>
    </location>
</feature>
<keyword evidence="9" id="KW-0539">Nucleus</keyword>
<dbReference type="Pfam" id="PF01398">
    <property type="entry name" value="JAB"/>
    <property type="match status" value="1"/>
</dbReference>
<feature type="region of interest" description="Disordered" evidence="13">
    <location>
        <begin position="1920"/>
        <end position="1944"/>
    </location>
</feature>
<dbReference type="PROSITE" id="PS00018">
    <property type="entry name" value="EF_HAND_1"/>
    <property type="match status" value="1"/>
</dbReference>
<dbReference type="GO" id="GO:0005524">
    <property type="term" value="F:ATP binding"/>
    <property type="evidence" value="ECO:0007669"/>
    <property type="project" value="UniProtKB-KW"/>
</dbReference>
<dbReference type="FunFam" id="3.40.140.10:FF:000023">
    <property type="entry name" value="Eukaryotic translation initiation factor 3 subunit H"/>
    <property type="match status" value="1"/>
</dbReference>
<feature type="region of interest" description="Disordered" evidence="13">
    <location>
        <begin position="1463"/>
        <end position="1485"/>
    </location>
</feature>
<keyword evidence="11" id="KW-0396">Initiation factor</keyword>
<keyword evidence="8" id="KW-0413">Isomerase</keyword>
<accession>A0A8X7PSG7</accession>
<dbReference type="GO" id="GO:0009378">
    <property type="term" value="F:four-way junction helicase activity"/>
    <property type="evidence" value="ECO:0007669"/>
    <property type="project" value="TreeGrafter"/>
</dbReference>
<dbReference type="InterPro" id="IPR036388">
    <property type="entry name" value="WH-like_DNA-bd_sf"/>
</dbReference>
<dbReference type="InterPro" id="IPR011545">
    <property type="entry name" value="DEAD/DEAH_box_helicase_dom"/>
</dbReference>
<dbReference type="CDD" id="cd17920">
    <property type="entry name" value="DEXHc_RecQ"/>
    <property type="match status" value="1"/>
</dbReference>
<dbReference type="InterPro" id="IPR018982">
    <property type="entry name" value="RQC_domain"/>
</dbReference>
<feature type="compositionally biased region" description="Basic and acidic residues" evidence="13">
    <location>
        <begin position="1166"/>
        <end position="1197"/>
    </location>
</feature>
<feature type="region of interest" description="Disordered" evidence="13">
    <location>
        <begin position="1089"/>
        <end position="1127"/>
    </location>
</feature>
<dbReference type="Gene3D" id="1.10.150.80">
    <property type="entry name" value="HRDC domain"/>
    <property type="match status" value="1"/>
</dbReference>
<dbReference type="Gene3D" id="3.40.50.300">
    <property type="entry name" value="P-loop containing nucleotide triphosphate hydrolases"/>
    <property type="match status" value="2"/>
</dbReference>